<dbReference type="Proteomes" id="UP001595478">
    <property type="component" value="Unassembled WGS sequence"/>
</dbReference>
<keyword evidence="1" id="KW-1133">Transmembrane helix</keyword>
<name>A0ABV7FPD1_9ALTE</name>
<evidence type="ECO:0000313" key="2">
    <source>
        <dbReference type="EMBL" id="MFC3121950.1"/>
    </source>
</evidence>
<keyword evidence="1" id="KW-0472">Membrane</keyword>
<sequence length="195" mass="21825">MELINRKSENLGKTITNIKEQPRLQWMLLTVLILSIVLVGSSIFEHIRALKNDIDSAVAMHVRLNAVKNSELSAELLELYENYQTQVLSNIPTASSQSAAEASALSKLEASFNTILERNRFNLLGSEKIETPSSNLWSVRVEINGRLSESNVLRFLENVEPTAQNIRVASMQYSPKASNSVIIVIDLLFKEQLAK</sequence>
<keyword evidence="3" id="KW-1185">Reference proteome</keyword>
<feature type="transmembrane region" description="Helical" evidence="1">
    <location>
        <begin position="24"/>
        <end position="44"/>
    </location>
</feature>
<reference evidence="3" key="1">
    <citation type="journal article" date="2019" name="Int. J. Syst. Evol. Microbiol.">
        <title>The Global Catalogue of Microorganisms (GCM) 10K type strain sequencing project: providing services to taxonomists for standard genome sequencing and annotation.</title>
        <authorList>
            <consortium name="The Broad Institute Genomics Platform"/>
            <consortium name="The Broad Institute Genome Sequencing Center for Infectious Disease"/>
            <person name="Wu L."/>
            <person name="Ma J."/>
        </authorList>
    </citation>
    <scope>NUCLEOTIDE SEQUENCE [LARGE SCALE GENOMIC DNA]</scope>
    <source>
        <strain evidence="3">KCTC 52473</strain>
    </source>
</reference>
<gene>
    <name evidence="2" type="ORF">ACFOHL_09985</name>
</gene>
<comment type="caution">
    <text evidence="2">The sequence shown here is derived from an EMBL/GenBank/DDBJ whole genome shotgun (WGS) entry which is preliminary data.</text>
</comment>
<dbReference type="EMBL" id="JBHRSW010000015">
    <property type="protein sequence ID" value="MFC3121950.1"/>
    <property type="molecule type" value="Genomic_DNA"/>
</dbReference>
<organism evidence="2 3">
    <name type="scientific">Agaribacter flavus</name>
    <dbReference type="NCBI Taxonomy" id="1902781"/>
    <lineage>
        <taxon>Bacteria</taxon>
        <taxon>Pseudomonadati</taxon>
        <taxon>Pseudomonadota</taxon>
        <taxon>Gammaproteobacteria</taxon>
        <taxon>Alteromonadales</taxon>
        <taxon>Alteromonadaceae</taxon>
        <taxon>Agaribacter</taxon>
    </lineage>
</organism>
<accession>A0ABV7FPD1</accession>
<protein>
    <submittedName>
        <fullName evidence="2">Uncharacterized protein</fullName>
    </submittedName>
</protein>
<proteinExistence type="predicted"/>
<evidence type="ECO:0000313" key="3">
    <source>
        <dbReference type="Proteomes" id="UP001595478"/>
    </source>
</evidence>
<evidence type="ECO:0000256" key="1">
    <source>
        <dbReference type="SAM" id="Phobius"/>
    </source>
</evidence>
<keyword evidence="1" id="KW-0812">Transmembrane</keyword>